<name>A0A0R1F106_LACZE</name>
<dbReference type="InterPro" id="IPR029151">
    <property type="entry name" value="Sensor-like_sf"/>
</dbReference>
<keyword evidence="8" id="KW-0067">ATP-binding</keyword>
<dbReference type="SUPFAM" id="SSF55890">
    <property type="entry name" value="Sporulation response regulatory protein Spo0B"/>
    <property type="match status" value="1"/>
</dbReference>
<gene>
    <name evidence="14" type="ORF">FD51_GL001382</name>
</gene>
<dbReference type="GO" id="GO:0005524">
    <property type="term" value="F:ATP binding"/>
    <property type="evidence" value="ECO:0007669"/>
    <property type="project" value="UniProtKB-KW"/>
</dbReference>
<accession>A0A0R1F106</accession>
<dbReference type="CDD" id="cd00130">
    <property type="entry name" value="PAS"/>
    <property type="match status" value="1"/>
</dbReference>
<organism evidence="14 15">
    <name type="scientific">Lacticaseibacillus zeae DSM 20178 = KCTC 3804</name>
    <dbReference type="NCBI Taxonomy" id="1423816"/>
    <lineage>
        <taxon>Bacteria</taxon>
        <taxon>Bacillati</taxon>
        <taxon>Bacillota</taxon>
        <taxon>Bacilli</taxon>
        <taxon>Lactobacillales</taxon>
        <taxon>Lactobacillaceae</taxon>
        <taxon>Lacticaseibacillus</taxon>
    </lineage>
</organism>
<dbReference type="InterPro" id="IPR000014">
    <property type="entry name" value="PAS"/>
</dbReference>
<evidence type="ECO:0000256" key="10">
    <source>
        <dbReference type="ARBA" id="ARBA00023012"/>
    </source>
</evidence>
<evidence type="ECO:0000256" key="9">
    <source>
        <dbReference type="ARBA" id="ARBA00022989"/>
    </source>
</evidence>
<dbReference type="InterPro" id="IPR039506">
    <property type="entry name" value="SPOB_a"/>
</dbReference>
<evidence type="ECO:0000256" key="7">
    <source>
        <dbReference type="ARBA" id="ARBA00022777"/>
    </source>
</evidence>
<evidence type="ECO:0000259" key="13">
    <source>
        <dbReference type="SMART" id="SM00091"/>
    </source>
</evidence>
<evidence type="ECO:0000256" key="4">
    <source>
        <dbReference type="ARBA" id="ARBA00022679"/>
    </source>
</evidence>
<dbReference type="SUPFAM" id="SSF103190">
    <property type="entry name" value="Sensory domain-like"/>
    <property type="match status" value="1"/>
</dbReference>
<dbReference type="Pfam" id="PF00989">
    <property type="entry name" value="PAS"/>
    <property type="match status" value="1"/>
</dbReference>
<evidence type="ECO:0000256" key="2">
    <source>
        <dbReference type="ARBA" id="ARBA00022475"/>
    </source>
</evidence>
<comment type="subcellular location">
    <subcellularLocation>
        <location evidence="1">Cell membrane</location>
        <topology evidence="1">Multi-pass membrane protein</topology>
    </subcellularLocation>
</comment>
<feature type="domain" description="PAS" evidence="13">
    <location>
        <begin position="215"/>
        <end position="283"/>
    </location>
</feature>
<evidence type="ECO:0000256" key="6">
    <source>
        <dbReference type="ARBA" id="ARBA00022741"/>
    </source>
</evidence>
<evidence type="ECO:0000256" key="12">
    <source>
        <dbReference type="SAM" id="Phobius"/>
    </source>
</evidence>
<keyword evidence="4" id="KW-0808">Transferase</keyword>
<keyword evidence="2" id="KW-1003">Cell membrane</keyword>
<dbReference type="InterPro" id="IPR013767">
    <property type="entry name" value="PAS_fold"/>
</dbReference>
<sequence length="519" mass="59023">MKNVTIKGWRLWGWLSLIFTSTLLVTVFTVYGLTMLENRQQFETREGQLLLAIGRQLAREPRVIAALEANHADQATRSYTNTLAKNFNLDFVVVMNMQGIRLTHPDPSQIDRHFQGGDEVTALRGHEHVSVRRGTLGRSLRGFVPVYREGKEIGVVALGIKVTALQTLIHHSQVGFRLALLVGLVMGILIAFLVAYYIKRQLHDLEPREIARLLEERNAMLEETKDPVIVIDLNQKIMLVNKAASKLQNHLIPQNAFIGQPITALITHPEHVKLTVKTEQFYQQDGQDYLFSAAPIMVKKQKIGYVIFLRNATEAIFVADQLANTTTYANALQSQSHEFMNKLHVIYGLVAIEQYDELAIYLQDLLKPEQEFANRLALLVKNPLIAGFMIGEREKFSERKTTLDYEIFLELPANHNVAETKTLLTLSRYLHFGLLQHDLPDSMLIQLDYADNRLTITYHLGTITNRDALLSFVHQAYFQQLLSDLHGTITFNQDGPLVLKLVVDYHGGNPILNEKRENT</sequence>
<keyword evidence="7 14" id="KW-0418">Kinase</keyword>
<dbReference type="GO" id="GO:0005886">
    <property type="term" value="C:plasma membrane"/>
    <property type="evidence" value="ECO:0007669"/>
    <property type="project" value="UniProtKB-SubCell"/>
</dbReference>
<evidence type="ECO:0000256" key="1">
    <source>
        <dbReference type="ARBA" id="ARBA00004651"/>
    </source>
</evidence>
<evidence type="ECO:0000313" key="15">
    <source>
        <dbReference type="Proteomes" id="UP000051984"/>
    </source>
</evidence>
<keyword evidence="9 12" id="KW-1133">Transmembrane helix</keyword>
<dbReference type="GO" id="GO:0006355">
    <property type="term" value="P:regulation of DNA-templated transcription"/>
    <property type="evidence" value="ECO:0007669"/>
    <property type="project" value="InterPro"/>
</dbReference>
<dbReference type="PATRIC" id="fig|1423816.3.peg.1442"/>
<feature type="transmembrane region" description="Helical" evidence="12">
    <location>
        <begin position="178"/>
        <end position="198"/>
    </location>
</feature>
<dbReference type="Gene3D" id="1.10.287.130">
    <property type="match status" value="1"/>
</dbReference>
<evidence type="ECO:0000256" key="11">
    <source>
        <dbReference type="ARBA" id="ARBA00023136"/>
    </source>
</evidence>
<dbReference type="SUPFAM" id="SSF55785">
    <property type="entry name" value="PYP-like sensor domain (PAS domain)"/>
    <property type="match status" value="1"/>
</dbReference>
<dbReference type="InterPro" id="IPR016120">
    <property type="entry name" value="Sig_transdc_His_kin_SpoOB"/>
</dbReference>
<keyword evidence="3" id="KW-0597">Phosphoprotein</keyword>
<proteinExistence type="predicted"/>
<feature type="transmembrane region" description="Helical" evidence="12">
    <location>
        <begin position="12"/>
        <end position="33"/>
    </location>
</feature>
<dbReference type="EMBL" id="AZCT01000002">
    <property type="protein sequence ID" value="KRK13185.1"/>
    <property type="molecule type" value="Genomic_DNA"/>
</dbReference>
<reference evidence="14 15" key="1">
    <citation type="journal article" date="2015" name="Genome Announc.">
        <title>Expanding the biotechnology potential of lactobacilli through comparative genomics of 213 strains and associated genera.</title>
        <authorList>
            <person name="Sun Z."/>
            <person name="Harris H.M."/>
            <person name="McCann A."/>
            <person name="Guo C."/>
            <person name="Argimon S."/>
            <person name="Zhang W."/>
            <person name="Yang X."/>
            <person name="Jeffery I.B."/>
            <person name="Cooney J.C."/>
            <person name="Kagawa T.F."/>
            <person name="Liu W."/>
            <person name="Song Y."/>
            <person name="Salvetti E."/>
            <person name="Wrobel A."/>
            <person name="Rasinkangas P."/>
            <person name="Parkhill J."/>
            <person name="Rea M.C."/>
            <person name="O'Sullivan O."/>
            <person name="Ritari J."/>
            <person name="Douillard F.P."/>
            <person name="Paul Ross R."/>
            <person name="Yang R."/>
            <person name="Briner A.E."/>
            <person name="Felis G.E."/>
            <person name="de Vos W.M."/>
            <person name="Barrangou R."/>
            <person name="Klaenhammer T.R."/>
            <person name="Caufield P.W."/>
            <person name="Cui Y."/>
            <person name="Zhang H."/>
            <person name="O'Toole P.W."/>
        </authorList>
    </citation>
    <scope>NUCLEOTIDE SEQUENCE [LARGE SCALE GENOMIC DNA]</scope>
    <source>
        <strain evidence="14 15">DSM 20178</strain>
    </source>
</reference>
<dbReference type="Proteomes" id="UP000051984">
    <property type="component" value="Unassembled WGS sequence"/>
</dbReference>
<evidence type="ECO:0000256" key="5">
    <source>
        <dbReference type="ARBA" id="ARBA00022692"/>
    </source>
</evidence>
<dbReference type="Gene3D" id="3.30.450.20">
    <property type="entry name" value="PAS domain"/>
    <property type="match status" value="2"/>
</dbReference>
<dbReference type="eggNOG" id="COG3290">
    <property type="taxonomic scope" value="Bacteria"/>
</dbReference>
<dbReference type="Pfam" id="PF14689">
    <property type="entry name" value="SPOB_a"/>
    <property type="match status" value="1"/>
</dbReference>
<protein>
    <submittedName>
        <fullName evidence="14">Two component sensor transduction histidine kinase</fullName>
    </submittedName>
</protein>
<keyword evidence="5 12" id="KW-0812">Transmembrane</keyword>
<dbReference type="GO" id="GO:0000155">
    <property type="term" value="F:phosphorelay sensor kinase activity"/>
    <property type="evidence" value="ECO:0007669"/>
    <property type="project" value="InterPro"/>
</dbReference>
<dbReference type="Pfam" id="PF17203">
    <property type="entry name" value="sCache_3_2"/>
    <property type="match status" value="1"/>
</dbReference>
<dbReference type="AlphaFoldDB" id="A0A0R1F106"/>
<evidence type="ECO:0000256" key="8">
    <source>
        <dbReference type="ARBA" id="ARBA00022840"/>
    </source>
</evidence>
<comment type="caution">
    <text evidence="14">The sequence shown here is derived from an EMBL/GenBank/DDBJ whole genome shotgun (WGS) entry which is preliminary data.</text>
</comment>
<dbReference type="InterPro" id="IPR033463">
    <property type="entry name" value="sCache_3"/>
</dbReference>
<evidence type="ECO:0000256" key="3">
    <source>
        <dbReference type="ARBA" id="ARBA00022553"/>
    </source>
</evidence>
<keyword evidence="6" id="KW-0547">Nucleotide-binding</keyword>
<keyword evidence="11 12" id="KW-0472">Membrane</keyword>
<dbReference type="SMART" id="SM00091">
    <property type="entry name" value="PAS"/>
    <property type="match status" value="1"/>
</dbReference>
<evidence type="ECO:0000313" key="14">
    <source>
        <dbReference type="EMBL" id="KRK13185.1"/>
    </source>
</evidence>
<keyword evidence="10" id="KW-0902">Two-component regulatory system</keyword>
<dbReference type="InterPro" id="IPR035965">
    <property type="entry name" value="PAS-like_dom_sf"/>
</dbReference>